<evidence type="ECO:0000313" key="1">
    <source>
        <dbReference type="EMBL" id="DAG00805.1"/>
    </source>
</evidence>
<protein>
    <submittedName>
        <fullName evidence="1">Uncharacterized protein</fullName>
    </submittedName>
</protein>
<dbReference type="EMBL" id="BK016182">
    <property type="protein sequence ID" value="DAG00805.1"/>
    <property type="molecule type" value="Genomic_DNA"/>
</dbReference>
<proteinExistence type="predicted"/>
<organism evidence="1">
    <name type="scientific">Myoviridae sp. ctJ2i1</name>
    <dbReference type="NCBI Taxonomy" id="2825079"/>
    <lineage>
        <taxon>Viruses</taxon>
        <taxon>Duplodnaviria</taxon>
        <taxon>Heunggongvirae</taxon>
        <taxon>Uroviricota</taxon>
        <taxon>Caudoviricetes</taxon>
    </lineage>
</organism>
<name>A0A8S5V263_9CAUD</name>
<accession>A0A8S5V263</accession>
<reference evidence="1" key="1">
    <citation type="journal article" date="2021" name="Proc. Natl. Acad. Sci. U.S.A.">
        <title>A Catalog of Tens of Thousands of Viruses from Human Metagenomes Reveals Hidden Associations with Chronic Diseases.</title>
        <authorList>
            <person name="Tisza M.J."/>
            <person name="Buck C.B."/>
        </authorList>
    </citation>
    <scope>NUCLEOTIDE SEQUENCE</scope>
    <source>
        <strain evidence="1">CtJ2i1</strain>
    </source>
</reference>
<sequence>MMLQDLIKNVKNHTPLNKNDIDLFKNNYFTICMYAQTNGEKLNFYISNRHELELCSFVIKVENNNDIFKWIDKNDWLKSYVNKLPNMCTYLTYSYIFSCMIKNK</sequence>